<evidence type="ECO:0000313" key="2">
    <source>
        <dbReference type="Proteomes" id="UP000044602"/>
    </source>
</evidence>
<accession>A0A0G4MR60</accession>
<dbReference type="EMBL" id="CVQH01024194">
    <property type="protein sequence ID" value="CRK36575.1"/>
    <property type="molecule type" value="Genomic_DNA"/>
</dbReference>
<keyword evidence="2" id="KW-1185">Reference proteome</keyword>
<gene>
    <name evidence="1" type="ORF">BN1708_007088</name>
</gene>
<sequence>MPLSMARLIKIPGASMERPSSGHSHGLVSVRNELAQNTQPGDLGIVGDTDTADVIFRGRNLASAPCAMPVVGQGRLRLIPVIVEVVGTGSIVVGFQVAAIHVKAVVDDGHGRVLAGDALHPDTCHIDVVALLNRVEKMPLHVEDGVVDSQRLHELLLLLRESSVDLLPHNSRLWLRLHDGRRRPFLPRCTWDLSLCKANTIEDIESVEVALPSSTRLDLGLDNIMHCPFPSEDVVAVEAAQLPLVPQA</sequence>
<proteinExistence type="predicted"/>
<protein>
    <submittedName>
        <fullName evidence="1">Uncharacterized protein</fullName>
    </submittedName>
</protein>
<dbReference type="AlphaFoldDB" id="A0A0G4MR60"/>
<reference evidence="1 2" key="1">
    <citation type="submission" date="2015-05" db="EMBL/GenBank/DDBJ databases">
        <authorList>
            <person name="Wang D.B."/>
            <person name="Wang M."/>
        </authorList>
    </citation>
    <scope>NUCLEOTIDE SEQUENCE [LARGE SCALE GENOMIC DNA]</scope>
    <source>
        <strain evidence="1">VL1</strain>
    </source>
</reference>
<dbReference type="Proteomes" id="UP000044602">
    <property type="component" value="Unassembled WGS sequence"/>
</dbReference>
<name>A0A0G4MR60_VERLO</name>
<evidence type="ECO:0000313" key="1">
    <source>
        <dbReference type="EMBL" id="CRK36575.1"/>
    </source>
</evidence>
<organism evidence="1 2">
    <name type="scientific">Verticillium longisporum</name>
    <name type="common">Verticillium dahliae var. longisporum</name>
    <dbReference type="NCBI Taxonomy" id="100787"/>
    <lineage>
        <taxon>Eukaryota</taxon>
        <taxon>Fungi</taxon>
        <taxon>Dikarya</taxon>
        <taxon>Ascomycota</taxon>
        <taxon>Pezizomycotina</taxon>
        <taxon>Sordariomycetes</taxon>
        <taxon>Hypocreomycetidae</taxon>
        <taxon>Glomerellales</taxon>
        <taxon>Plectosphaerellaceae</taxon>
        <taxon>Verticillium</taxon>
    </lineage>
</organism>